<evidence type="ECO:0000313" key="3">
    <source>
        <dbReference type="Proteomes" id="UP000185783"/>
    </source>
</evidence>
<proteinExistence type="predicted"/>
<accession>A0A1U7JDW0</accession>
<keyword evidence="3" id="KW-1185">Reference proteome</keyword>
<evidence type="ECO:0000313" key="2">
    <source>
        <dbReference type="EMBL" id="OKL42831.1"/>
    </source>
</evidence>
<evidence type="ECO:0000259" key="1">
    <source>
        <dbReference type="PROSITE" id="PS51704"/>
    </source>
</evidence>
<organism evidence="2 3">
    <name type="scientific">Pseudovibrio exalbescens</name>
    <dbReference type="NCBI Taxonomy" id="197461"/>
    <lineage>
        <taxon>Bacteria</taxon>
        <taxon>Pseudomonadati</taxon>
        <taxon>Pseudomonadota</taxon>
        <taxon>Alphaproteobacteria</taxon>
        <taxon>Hyphomicrobiales</taxon>
        <taxon>Stappiaceae</taxon>
        <taxon>Pseudovibrio</taxon>
    </lineage>
</organism>
<dbReference type="SUPFAM" id="SSF51695">
    <property type="entry name" value="PLC-like phosphodiesterases"/>
    <property type="match status" value="1"/>
</dbReference>
<reference evidence="2 3" key="1">
    <citation type="submission" date="2016-03" db="EMBL/GenBank/DDBJ databases">
        <title>Genome sequence of Nesiotobacter sp. nov., a moderately halophilic alphaproteobacterium isolated from the Yellow Sea, China.</title>
        <authorList>
            <person name="Zhang G."/>
            <person name="Zhang R."/>
        </authorList>
    </citation>
    <scope>NUCLEOTIDE SEQUENCE [LARGE SCALE GENOMIC DNA]</scope>
    <source>
        <strain evidence="2 3">WB1-6</strain>
    </source>
</reference>
<dbReference type="PANTHER" id="PTHR46211">
    <property type="entry name" value="GLYCEROPHOSPHORYL DIESTER PHOSPHODIESTERASE"/>
    <property type="match status" value="1"/>
</dbReference>
<dbReference type="GO" id="GO:0008081">
    <property type="term" value="F:phosphoric diester hydrolase activity"/>
    <property type="evidence" value="ECO:0007669"/>
    <property type="project" value="InterPro"/>
</dbReference>
<dbReference type="STRING" id="197461.A3843_16820"/>
<dbReference type="Gene3D" id="3.20.20.190">
    <property type="entry name" value="Phosphatidylinositol (PI) phosphodiesterase"/>
    <property type="match status" value="1"/>
</dbReference>
<gene>
    <name evidence="2" type="ORF">A3843_16820</name>
</gene>
<dbReference type="GO" id="GO:0006629">
    <property type="term" value="P:lipid metabolic process"/>
    <property type="evidence" value="ECO:0007669"/>
    <property type="project" value="InterPro"/>
</dbReference>
<dbReference type="Proteomes" id="UP000185783">
    <property type="component" value="Unassembled WGS sequence"/>
</dbReference>
<comment type="caution">
    <text evidence="2">The sequence shown here is derived from an EMBL/GenBank/DDBJ whole genome shotgun (WGS) entry which is preliminary data.</text>
</comment>
<dbReference type="PROSITE" id="PS51704">
    <property type="entry name" value="GP_PDE"/>
    <property type="match status" value="1"/>
</dbReference>
<name>A0A1U7JDW0_9HYPH</name>
<protein>
    <submittedName>
        <fullName evidence="2">Glycerophosphodiester phosphodiesterase</fullName>
    </submittedName>
</protein>
<feature type="domain" description="GP-PDE" evidence="1">
    <location>
        <begin position="9"/>
        <end position="255"/>
    </location>
</feature>
<dbReference type="InterPro" id="IPR017946">
    <property type="entry name" value="PLC-like_Pdiesterase_TIM-brl"/>
</dbReference>
<dbReference type="EMBL" id="LVVZ01000032">
    <property type="protein sequence ID" value="OKL42831.1"/>
    <property type="molecule type" value="Genomic_DNA"/>
</dbReference>
<dbReference type="RefSeq" id="WP_028481877.1">
    <property type="nucleotide sequence ID" value="NZ_LVVZ01000032.1"/>
</dbReference>
<dbReference type="PANTHER" id="PTHR46211:SF1">
    <property type="entry name" value="GLYCEROPHOSPHODIESTER PHOSPHODIESTERASE, CYTOPLASMIC"/>
    <property type="match status" value="1"/>
</dbReference>
<dbReference type="Pfam" id="PF03009">
    <property type="entry name" value="GDPD"/>
    <property type="match status" value="1"/>
</dbReference>
<dbReference type="AlphaFoldDB" id="A0A1U7JDW0"/>
<sequence length="255" mass="28649">MRDLSSLFERPIAHRGLHHANKGVIENTPSAIQQAVEGRFAIEVDLQQTLDDQALVFHDDNLDRLSHGTGAVRAQTMQQLKTIQMRDTADPMWALPDLLDLVDGKVPLIIELKSLFQDGAQKEFIAGVCTSLRDYKGPVALKSFDPNMVHALKDLAPDIPRGAVSCTHLGNPERHHYSRFQMLLMRFMLHMVSAQPDFISYSIRDLPALGPTLFKKLKGTPIMAWTVRTPEEREKAARLADQMIFEGFNPDAVQD</sequence>
<dbReference type="InterPro" id="IPR030395">
    <property type="entry name" value="GP_PDE_dom"/>
</dbReference>